<keyword evidence="4" id="KW-0804">Transcription</keyword>
<dbReference type="PRINTS" id="PR00039">
    <property type="entry name" value="HTHLYSR"/>
</dbReference>
<evidence type="ECO:0000256" key="3">
    <source>
        <dbReference type="ARBA" id="ARBA00023125"/>
    </source>
</evidence>
<reference evidence="6 7" key="2">
    <citation type="submission" date="2019-09" db="EMBL/GenBank/DDBJ databases">
        <authorList>
            <person name="Jin C."/>
        </authorList>
    </citation>
    <scope>NUCLEOTIDE SEQUENCE [LARGE SCALE GENOMIC DNA]</scope>
    <source>
        <strain evidence="6 7">BN140002</strain>
    </source>
</reference>
<evidence type="ECO:0000313" key="6">
    <source>
        <dbReference type="EMBL" id="KAA2235534.1"/>
    </source>
</evidence>
<dbReference type="SUPFAM" id="SSF53850">
    <property type="entry name" value="Periplasmic binding protein-like II"/>
    <property type="match status" value="1"/>
</dbReference>
<evidence type="ECO:0000256" key="2">
    <source>
        <dbReference type="ARBA" id="ARBA00023015"/>
    </source>
</evidence>
<dbReference type="GO" id="GO:0003700">
    <property type="term" value="F:DNA-binding transcription factor activity"/>
    <property type="evidence" value="ECO:0007669"/>
    <property type="project" value="InterPro"/>
</dbReference>
<dbReference type="OrthoDB" id="9791253at2"/>
<evidence type="ECO:0000256" key="4">
    <source>
        <dbReference type="ARBA" id="ARBA00023163"/>
    </source>
</evidence>
<dbReference type="GO" id="GO:0000976">
    <property type="term" value="F:transcription cis-regulatory region binding"/>
    <property type="evidence" value="ECO:0007669"/>
    <property type="project" value="TreeGrafter"/>
</dbReference>
<dbReference type="Pfam" id="PF00126">
    <property type="entry name" value="HTH_1"/>
    <property type="match status" value="1"/>
</dbReference>
<evidence type="ECO:0000313" key="7">
    <source>
        <dbReference type="Proteomes" id="UP000323142"/>
    </source>
</evidence>
<dbReference type="SUPFAM" id="SSF46785">
    <property type="entry name" value="Winged helix' DNA-binding domain"/>
    <property type="match status" value="1"/>
</dbReference>
<comment type="caution">
    <text evidence="6">The sequence shown here is derived from an EMBL/GenBank/DDBJ whole genome shotgun (WGS) entry which is preliminary data.</text>
</comment>
<keyword evidence="2" id="KW-0805">Transcription regulation</keyword>
<gene>
    <name evidence="6" type="ORF">F0L46_18700</name>
</gene>
<reference evidence="6 7" key="1">
    <citation type="submission" date="2019-09" db="EMBL/GenBank/DDBJ databases">
        <title>Salinarimonas rosea gen. nov., sp. nov., a new member of the a-2 subgroup of the Proteobacteria.</title>
        <authorList>
            <person name="Liu J."/>
        </authorList>
    </citation>
    <scope>NUCLEOTIDE SEQUENCE [LARGE SCALE GENOMIC DNA]</scope>
    <source>
        <strain evidence="6 7">BN140002</strain>
    </source>
</reference>
<dbReference type="RefSeq" id="WP_149820358.1">
    <property type="nucleotide sequence ID" value="NZ_VUOA01000034.1"/>
</dbReference>
<dbReference type="InterPro" id="IPR036390">
    <property type="entry name" value="WH_DNA-bd_sf"/>
</dbReference>
<dbReference type="InterPro" id="IPR005119">
    <property type="entry name" value="LysR_subst-bd"/>
</dbReference>
<dbReference type="AlphaFoldDB" id="A0A5B2V938"/>
<dbReference type="Gene3D" id="3.40.190.10">
    <property type="entry name" value="Periplasmic binding protein-like II"/>
    <property type="match status" value="2"/>
</dbReference>
<dbReference type="InterPro" id="IPR000847">
    <property type="entry name" value="LysR_HTH_N"/>
</dbReference>
<keyword evidence="7" id="KW-1185">Reference proteome</keyword>
<dbReference type="EMBL" id="VUOA01000034">
    <property type="protein sequence ID" value="KAA2235534.1"/>
    <property type="molecule type" value="Genomic_DNA"/>
</dbReference>
<dbReference type="PROSITE" id="PS50931">
    <property type="entry name" value="HTH_LYSR"/>
    <property type="match status" value="1"/>
</dbReference>
<organism evidence="6 7">
    <name type="scientific">Salinarimonas soli</name>
    <dbReference type="NCBI Taxonomy" id="1638099"/>
    <lineage>
        <taxon>Bacteria</taxon>
        <taxon>Pseudomonadati</taxon>
        <taxon>Pseudomonadota</taxon>
        <taxon>Alphaproteobacteria</taxon>
        <taxon>Hyphomicrobiales</taxon>
        <taxon>Salinarimonadaceae</taxon>
        <taxon>Salinarimonas</taxon>
    </lineage>
</organism>
<dbReference type="PANTHER" id="PTHR30126:SF77">
    <property type="entry name" value="TRANSCRIPTIONAL REGULATORY PROTEIN"/>
    <property type="match status" value="1"/>
</dbReference>
<sequence length="309" mass="33191">MLELKEIETFLWVARLGGFRAAAHKLNTTQPSISNRIAAIEATLGVQLFDRGPQGTALTARGRELIGYAERMLALRAEIMRAVGSPDALRGVVRLGVSETIVHTWLSRLVERLHGLHPNVTLEIDVDTTPNLREGLLTQSLDVALLLGPLAEPRTKSLSLSTYPLSVVARADSALARGARPVGVEALRAQPVITYPRNTRPYADLRDLLSVPGEPAPRIYANASLSTIVRMALDGIGVAVIPAVLVEREVEAGDLVVVPCALPLAPLTFTATWLVDAHDHSALAVIAVARAVAREQPFAAEAISHNDHI</sequence>
<dbReference type="Proteomes" id="UP000323142">
    <property type="component" value="Unassembled WGS sequence"/>
</dbReference>
<protein>
    <submittedName>
        <fullName evidence="6">LysR family transcriptional regulator</fullName>
    </submittedName>
</protein>
<proteinExistence type="inferred from homology"/>
<evidence type="ECO:0000256" key="1">
    <source>
        <dbReference type="ARBA" id="ARBA00009437"/>
    </source>
</evidence>
<evidence type="ECO:0000259" key="5">
    <source>
        <dbReference type="PROSITE" id="PS50931"/>
    </source>
</evidence>
<name>A0A5B2V938_9HYPH</name>
<dbReference type="CDD" id="cd05466">
    <property type="entry name" value="PBP2_LTTR_substrate"/>
    <property type="match status" value="1"/>
</dbReference>
<dbReference type="PANTHER" id="PTHR30126">
    <property type="entry name" value="HTH-TYPE TRANSCRIPTIONAL REGULATOR"/>
    <property type="match status" value="1"/>
</dbReference>
<accession>A0A5B2V938</accession>
<dbReference type="Gene3D" id="1.10.10.10">
    <property type="entry name" value="Winged helix-like DNA-binding domain superfamily/Winged helix DNA-binding domain"/>
    <property type="match status" value="1"/>
</dbReference>
<keyword evidence="3" id="KW-0238">DNA-binding</keyword>
<dbReference type="Pfam" id="PF03466">
    <property type="entry name" value="LysR_substrate"/>
    <property type="match status" value="1"/>
</dbReference>
<comment type="similarity">
    <text evidence="1">Belongs to the LysR transcriptional regulatory family.</text>
</comment>
<dbReference type="InterPro" id="IPR036388">
    <property type="entry name" value="WH-like_DNA-bd_sf"/>
</dbReference>
<feature type="domain" description="HTH lysR-type" evidence="5">
    <location>
        <begin position="2"/>
        <end position="59"/>
    </location>
</feature>